<keyword evidence="3" id="KW-1185">Reference proteome</keyword>
<feature type="transmembrane region" description="Helical" evidence="1">
    <location>
        <begin position="403"/>
        <end position="423"/>
    </location>
</feature>
<dbReference type="EMBL" id="JAGYPF010000001">
    <property type="protein sequence ID" value="MBS4211653.1"/>
    <property type="molecule type" value="Genomic_DNA"/>
</dbReference>
<feature type="transmembrane region" description="Helical" evidence="1">
    <location>
        <begin position="87"/>
        <end position="109"/>
    </location>
</feature>
<organism evidence="2 3">
    <name type="scientific">Neobacillus rhizophilus</name>
    <dbReference type="NCBI Taxonomy" id="2833579"/>
    <lineage>
        <taxon>Bacteria</taxon>
        <taxon>Bacillati</taxon>
        <taxon>Bacillota</taxon>
        <taxon>Bacilli</taxon>
        <taxon>Bacillales</taxon>
        <taxon>Bacillaceae</taxon>
        <taxon>Neobacillus</taxon>
    </lineage>
</organism>
<dbReference type="Proteomes" id="UP000679749">
    <property type="component" value="Unassembled WGS sequence"/>
</dbReference>
<feature type="transmembrane region" description="Helical" evidence="1">
    <location>
        <begin position="12"/>
        <end position="34"/>
    </location>
</feature>
<protein>
    <submittedName>
        <fullName evidence="2">Multi antimicrobial extrusion protein MatE</fullName>
    </submittedName>
</protein>
<keyword evidence="1" id="KW-1133">Transmembrane helix</keyword>
<dbReference type="RefSeq" id="WP_213116149.1">
    <property type="nucleotide sequence ID" value="NZ_JAGYPF010000001.1"/>
</dbReference>
<keyword evidence="1" id="KW-0472">Membrane</keyword>
<evidence type="ECO:0000313" key="3">
    <source>
        <dbReference type="Proteomes" id="UP000679749"/>
    </source>
</evidence>
<feature type="transmembrane region" description="Helical" evidence="1">
    <location>
        <begin position="260"/>
        <end position="283"/>
    </location>
</feature>
<sequence>MPQIFKDSSFVRILIFFIPLAVSASLTSISHVIINGTLSRADHAEVIIANYAIAFSLFGILERPVLAFRQTSSALAKGQASFNKIAAFFIKVSLIITALCAIIGLTPIGNLVFRYGFNAEAESMSSLKLTFLVLSGVILFSGLRCLYQGVIINKLETKWLTIGVIIRLVCMFAIAAFLILSNQANTSAAGAMIFLTGMGIECFISVWRGNSIMKGYVKEPDTALRQKDISAFYFPLVFYLSFQTILIPMIYAFLGKIQDVHLGIASFALAFSITNLILSFFMYTHQIVLQFYEHNKQTVLRCVIVFSIVPSVFLASLSFTSAGPWFMGTVLGAETKLAAESLDVLKFFIFKTMVFPWVDYFGGILMLQKSTKSLLKPQIFNMIAVILMIIPLVYWYPGLNGKAGAIAASTGEIIGLLAVSFVVTRRGKGKQIEGQKVV</sequence>
<gene>
    <name evidence="2" type="ORF">KHA99_04150</name>
</gene>
<name>A0A942U383_9BACI</name>
<evidence type="ECO:0000313" key="2">
    <source>
        <dbReference type="EMBL" id="MBS4211653.1"/>
    </source>
</evidence>
<dbReference type="AlphaFoldDB" id="A0A942U383"/>
<feature type="transmembrane region" description="Helical" evidence="1">
    <location>
        <begin position="186"/>
        <end position="210"/>
    </location>
</feature>
<proteinExistence type="predicted"/>
<feature type="transmembrane region" description="Helical" evidence="1">
    <location>
        <begin position="379"/>
        <end position="397"/>
    </location>
</feature>
<feature type="transmembrane region" description="Helical" evidence="1">
    <location>
        <begin position="303"/>
        <end position="327"/>
    </location>
</feature>
<feature type="transmembrane region" description="Helical" evidence="1">
    <location>
        <begin position="159"/>
        <end position="180"/>
    </location>
</feature>
<feature type="transmembrane region" description="Helical" evidence="1">
    <location>
        <begin position="46"/>
        <end position="66"/>
    </location>
</feature>
<accession>A0A942U383</accession>
<keyword evidence="1" id="KW-0812">Transmembrane</keyword>
<reference evidence="2" key="1">
    <citation type="submission" date="2021-05" db="EMBL/GenBank/DDBJ databases">
        <title>Novel Bacillus species.</title>
        <authorList>
            <person name="Liu G."/>
        </authorList>
    </citation>
    <scope>NUCLEOTIDE SEQUENCE</scope>
    <source>
        <strain evidence="2">FJAT-49825</strain>
    </source>
</reference>
<evidence type="ECO:0000256" key="1">
    <source>
        <dbReference type="SAM" id="Phobius"/>
    </source>
</evidence>
<feature type="transmembrane region" description="Helical" evidence="1">
    <location>
        <begin position="347"/>
        <end position="367"/>
    </location>
</feature>
<comment type="caution">
    <text evidence="2">The sequence shown here is derived from an EMBL/GenBank/DDBJ whole genome shotgun (WGS) entry which is preliminary data.</text>
</comment>
<feature type="transmembrane region" description="Helical" evidence="1">
    <location>
        <begin position="231"/>
        <end position="254"/>
    </location>
</feature>
<feature type="transmembrane region" description="Helical" evidence="1">
    <location>
        <begin position="129"/>
        <end position="147"/>
    </location>
</feature>